<name>A0A6I2M952_9BACI</name>
<organism evidence="1 2">
    <name type="scientific">Metabacillus idriensis</name>
    <dbReference type="NCBI Taxonomy" id="324768"/>
    <lineage>
        <taxon>Bacteria</taxon>
        <taxon>Bacillati</taxon>
        <taxon>Bacillota</taxon>
        <taxon>Bacilli</taxon>
        <taxon>Bacillales</taxon>
        <taxon>Bacillaceae</taxon>
        <taxon>Metabacillus</taxon>
    </lineage>
</organism>
<gene>
    <name evidence="1" type="ORF">GJU41_12070</name>
</gene>
<sequence length="80" mass="9156">MEVKMFIYVNVDNEGNVTTGIGGTNPVPETEYNYFFIRDRQTLENITKFRVVINDFKPDLALKDGEILEEIKTSELPDGI</sequence>
<dbReference type="AlphaFoldDB" id="A0A6I2M952"/>
<proteinExistence type="predicted"/>
<dbReference type="EMBL" id="WKKF01000002">
    <property type="protein sequence ID" value="MRX54710.1"/>
    <property type="molecule type" value="Genomic_DNA"/>
</dbReference>
<keyword evidence="2" id="KW-1185">Reference proteome</keyword>
<reference evidence="1 2" key="1">
    <citation type="submission" date="2019-11" db="EMBL/GenBank/DDBJ databases">
        <title>Bacillus idriensis genome.</title>
        <authorList>
            <person name="Konopka E.N."/>
            <person name="Newman J.D."/>
        </authorList>
    </citation>
    <scope>NUCLEOTIDE SEQUENCE [LARGE SCALE GENOMIC DNA]</scope>
    <source>
        <strain evidence="1 2">DSM 19097</strain>
    </source>
</reference>
<evidence type="ECO:0000313" key="1">
    <source>
        <dbReference type="EMBL" id="MRX54710.1"/>
    </source>
</evidence>
<evidence type="ECO:0000313" key="2">
    <source>
        <dbReference type="Proteomes" id="UP000441585"/>
    </source>
</evidence>
<dbReference type="RefSeq" id="WP_154318723.1">
    <property type="nucleotide sequence ID" value="NZ_CAJGAA010000002.1"/>
</dbReference>
<protein>
    <submittedName>
        <fullName evidence="1">Uncharacterized protein</fullName>
    </submittedName>
</protein>
<accession>A0A6I2M952</accession>
<comment type="caution">
    <text evidence="1">The sequence shown here is derived from an EMBL/GenBank/DDBJ whole genome shotgun (WGS) entry which is preliminary data.</text>
</comment>
<dbReference type="Proteomes" id="UP000441585">
    <property type="component" value="Unassembled WGS sequence"/>
</dbReference>